<evidence type="ECO:0000313" key="2">
    <source>
        <dbReference type="Proteomes" id="UP000001318"/>
    </source>
</evidence>
<sequence length="112" mass="12807">MQWELMTTCDDFAFAFQHHYKQIIEGRPNIAQRVTEHKAHLPGRNIATNSGAKYLGFGIVDIEHFEGCLFAKSNFLSPKLVYGLRGMANSQKYWGERVPRRRRLQSLAAVAP</sequence>
<gene>
    <name evidence="1" type="ordered locus">CMS1942</name>
</gene>
<keyword evidence="2" id="KW-1185">Reference proteome</keyword>
<dbReference type="HOGENOM" id="CLU_2141468_0_0_11"/>
<evidence type="ECO:0000313" key="1">
    <source>
        <dbReference type="EMBL" id="CAQ02039.1"/>
    </source>
</evidence>
<dbReference type="Proteomes" id="UP000001318">
    <property type="component" value="Chromosome"/>
</dbReference>
<protein>
    <submittedName>
        <fullName evidence="1">Uncharacterized protein</fullName>
    </submittedName>
</protein>
<name>B0REE7_CLASE</name>
<proteinExistence type="predicted"/>
<dbReference type="EMBL" id="AM849034">
    <property type="protein sequence ID" value="CAQ02039.1"/>
    <property type="molecule type" value="Genomic_DNA"/>
</dbReference>
<dbReference type="KEGG" id="cms:CMS1942"/>
<accession>B0REE7</accession>
<reference evidence="1 2" key="1">
    <citation type="journal article" date="2008" name="J. Bacteriol.">
        <title>Genome of the actinomycete plant pathogen Clavibacter michiganensis subsp. sepedonicus suggests recent niche adaptation.</title>
        <authorList>
            <person name="Bentley S.D."/>
            <person name="Corton C."/>
            <person name="Brown S.E."/>
            <person name="Barron A."/>
            <person name="Clark L."/>
            <person name="Doggett J."/>
            <person name="Harris B."/>
            <person name="Ormond D."/>
            <person name="Quail M.A."/>
            <person name="May G."/>
            <person name="Francis D."/>
            <person name="Knudson D."/>
            <person name="Parkhill J."/>
            <person name="Ishimaru C.A."/>
        </authorList>
    </citation>
    <scope>NUCLEOTIDE SEQUENCE [LARGE SCALE GENOMIC DNA]</scope>
    <source>
        <strain evidence="2">ATCC 33113 / DSM 20744 / JCM 9667 / LMG 2889 / ICMP 2535 / C-1</strain>
    </source>
</reference>
<dbReference type="AlphaFoldDB" id="B0REE7"/>
<organism evidence="1 2">
    <name type="scientific">Clavibacter sepedonicus</name>
    <name type="common">Clavibacter michiganensis subsp. sepedonicus</name>
    <dbReference type="NCBI Taxonomy" id="31964"/>
    <lineage>
        <taxon>Bacteria</taxon>
        <taxon>Bacillati</taxon>
        <taxon>Actinomycetota</taxon>
        <taxon>Actinomycetes</taxon>
        <taxon>Micrococcales</taxon>
        <taxon>Microbacteriaceae</taxon>
        <taxon>Clavibacter</taxon>
    </lineage>
</organism>